<feature type="region of interest" description="Disordered" evidence="1">
    <location>
        <begin position="17"/>
        <end position="42"/>
    </location>
</feature>
<dbReference type="AlphaFoldDB" id="G0N1P8"/>
<feature type="compositionally biased region" description="Basic and acidic residues" evidence="1">
    <location>
        <begin position="32"/>
        <end position="42"/>
    </location>
</feature>
<accession>G0N1P8</accession>
<feature type="compositionally biased region" description="Polar residues" evidence="1">
    <location>
        <begin position="100"/>
        <end position="109"/>
    </location>
</feature>
<dbReference type="EMBL" id="GL379828">
    <property type="protein sequence ID" value="EGT50285.1"/>
    <property type="molecule type" value="Genomic_DNA"/>
</dbReference>
<sequence length="216" mass="24585">MDPKLRMEYRVDMDGRVYRFRDTPSPDGSQDGPEHSGLREMQHSRSMNLTPPRKFFHLMHSILQHLQSISDGDQNLSQLAGPKPPGREADPILPEKQADSRTQASSSHVGSRKRRNSSSSSDSSSEVKRSALVRGKCKTECFFFQINQFSDYIPPAFDDYQTPQGLYNAIDFHNAMSKSLESYAKHMGIKRPYRAGSLKKKLFCPIFSQQKILTKI</sequence>
<dbReference type="InParanoid" id="G0N1P8"/>
<dbReference type="Proteomes" id="UP000008068">
    <property type="component" value="Unassembled WGS sequence"/>
</dbReference>
<gene>
    <name evidence="2" type="ORF">CAEBREN_20133</name>
</gene>
<evidence type="ECO:0000313" key="3">
    <source>
        <dbReference type="Proteomes" id="UP000008068"/>
    </source>
</evidence>
<protein>
    <submittedName>
        <fullName evidence="2">Uncharacterized protein</fullName>
    </submittedName>
</protein>
<evidence type="ECO:0000313" key="2">
    <source>
        <dbReference type="EMBL" id="EGT50285.1"/>
    </source>
</evidence>
<evidence type="ECO:0000256" key="1">
    <source>
        <dbReference type="SAM" id="MobiDB-lite"/>
    </source>
</evidence>
<feature type="region of interest" description="Disordered" evidence="1">
    <location>
        <begin position="73"/>
        <end position="129"/>
    </location>
</feature>
<name>G0N1P8_CAEBE</name>
<dbReference type="HOGENOM" id="CLU_1278619_0_0_1"/>
<keyword evidence="3" id="KW-1185">Reference proteome</keyword>
<proteinExistence type="predicted"/>
<reference evidence="3" key="1">
    <citation type="submission" date="2011-07" db="EMBL/GenBank/DDBJ databases">
        <authorList>
            <consortium name="Caenorhabditis brenneri Sequencing and Analysis Consortium"/>
            <person name="Wilson R.K."/>
        </authorList>
    </citation>
    <scope>NUCLEOTIDE SEQUENCE [LARGE SCALE GENOMIC DNA]</scope>
    <source>
        <strain evidence="3">PB2801</strain>
    </source>
</reference>
<organism evidence="3">
    <name type="scientific">Caenorhabditis brenneri</name>
    <name type="common">Nematode worm</name>
    <dbReference type="NCBI Taxonomy" id="135651"/>
    <lineage>
        <taxon>Eukaryota</taxon>
        <taxon>Metazoa</taxon>
        <taxon>Ecdysozoa</taxon>
        <taxon>Nematoda</taxon>
        <taxon>Chromadorea</taxon>
        <taxon>Rhabditida</taxon>
        <taxon>Rhabditina</taxon>
        <taxon>Rhabditomorpha</taxon>
        <taxon>Rhabditoidea</taxon>
        <taxon>Rhabditidae</taxon>
        <taxon>Peloderinae</taxon>
        <taxon>Caenorhabditis</taxon>
    </lineage>
</organism>